<proteinExistence type="predicted"/>
<organism evidence="2 3">
    <name type="scientific">Heterorhabditis bacteriophora</name>
    <name type="common">Entomopathogenic nematode worm</name>
    <dbReference type="NCBI Taxonomy" id="37862"/>
    <lineage>
        <taxon>Eukaryota</taxon>
        <taxon>Metazoa</taxon>
        <taxon>Ecdysozoa</taxon>
        <taxon>Nematoda</taxon>
        <taxon>Chromadorea</taxon>
        <taxon>Rhabditida</taxon>
        <taxon>Rhabditina</taxon>
        <taxon>Rhabditomorpha</taxon>
        <taxon>Strongyloidea</taxon>
        <taxon>Heterorhabditidae</taxon>
        <taxon>Heterorhabditis</taxon>
    </lineage>
</organism>
<accession>A0A1I7X5I2</accession>
<sequence>MAIIGAALGSWLLFDFIPGFFFMFGSAAEYVCLFIDKKLKTNLSLNVKFVIADDEDICYSRSTVHSNK</sequence>
<protein>
    <submittedName>
        <fullName evidence="3">DUF3796 domain-containing protein</fullName>
    </submittedName>
</protein>
<dbReference type="WBParaSite" id="Hba_12678">
    <property type="protein sequence ID" value="Hba_12678"/>
    <property type="gene ID" value="Hba_12678"/>
</dbReference>
<reference evidence="3" key="1">
    <citation type="submission" date="2016-11" db="UniProtKB">
        <authorList>
            <consortium name="WormBaseParasite"/>
        </authorList>
    </citation>
    <scope>IDENTIFICATION</scope>
</reference>
<keyword evidence="1" id="KW-1133">Transmembrane helix</keyword>
<keyword evidence="1" id="KW-0812">Transmembrane</keyword>
<evidence type="ECO:0000313" key="2">
    <source>
        <dbReference type="Proteomes" id="UP000095283"/>
    </source>
</evidence>
<keyword evidence="2" id="KW-1185">Reference proteome</keyword>
<dbReference type="Proteomes" id="UP000095283">
    <property type="component" value="Unplaced"/>
</dbReference>
<name>A0A1I7X5I2_HETBA</name>
<dbReference type="AlphaFoldDB" id="A0A1I7X5I2"/>
<evidence type="ECO:0000256" key="1">
    <source>
        <dbReference type="SAM" id="Phobius"/>
    </source>
</evidence>
<evidence type="ECO:0000313" key="3">
    <source>
        <dbReference type="WBParaSite" id="Hba_12678"/>
    </source>
</evidence>
<keyword evidence="1" id="KW-0472">Membrane</keyword>
<feature type="transmembrane region" description="Helical" evidence="1">
    <location>
        <begin position="16"/>
        <end position="35"/>
    </location>
</feature>